<comment type="caution">
    <text evidence="2">The sequence shown here is derived from an EMBL/GenBank/DDBJ whole genome shotgun (WGS) entry which is preliminary data.</text>
</comment>
<dbReference type="SUPFAM" id="SSF57903">
    <property type="entry name" value="FYVE/PHD zinc finger"/>
    <property type="match status" value="1"/>
</dbReference>
<feature type="compositionally biased region" description="Basic residues" evidence="1">
    <location>
        <begin position="276"/>
        <end position="291"/>
    </location>
</feature>
<evidence type="ECO:0000313" key="3">
    <source>
        <dbReference type="Proteomes" id="UP000242146"/>
    </source>
</evidence>
<feature type="region of interest" description="Disordered" evidence="1">
    <location>
        <begin position="166"/>
        <end position="228"/>
    </location>
</feature>
<name>A0A1X2GNF0_9FUNG</name>
<feature type="compositionally biased region" description="Polar residues" evidence="1">
    <location>
        <begin position="264"/>
        <end position="274"/>
    </location>
</feature>
<accession>A0A1X2GNF0</accession>
<dbReference type="Gene3D" id="3.30.40.10">
    <property type="entry name" value="Zinc/RING finger domain, C3HC4 (zinc finger)"/>
    <property type="match status" value="1"/>
</dbReference>
<feature type="region of interest" description="Disordered" evidence="1">
    <location>
        <begin position="252"/>
        <end position="306"/>
    </location>
</feature>
<dbReference type="OrthoDB" id="5863171at2759"/>
<feature type="compositionally biased region" description="Acidic residues" evidence="1">
    <location>
        <begin position="203"/>
        <end position="217"/>
    </location>
</feature>
<protein>
    <recommendedName>
        <fullName evidence="4">Zinc finger PHD-type domain-containing protein</fullName>
    </recommendedName>
</protein>
<sequence>MPHQQTTMTMNIMTKPSDNVETSPVIVPSMTPLTDLPLYYYYYGQAPSMPRPFSIHQTLENYTISFDVMEHPIKWHKELLVKDVFLSPPMLSSTAHLASTGLQIKKVEVPSDLILDESEAFGLNDDTVILLDDNKKPPVNDLPTPPAFDYYYGDIVGMKRRHSSICSSSDSEDGISVQSEAEKRPCLVHSPVSLPDTPLPMFDFEDDEDDSSTESMDDLTQATDFQPYPTNLEALTDDEDEDTAFHEPSHFELTANETTKSDHPLSSPSSPTLQKKSIKKPRKPSTKKLTTKPKEKDENQTDLPCYVPHDAPEVQLRLSSQGLYKHLLKQRVDWCRYCGTTEGVNWRPGPWGKRTLCNKHGCDYKGYGFACKLPRLDLTAFVHEHIDQRIRPVLQNFCTVCHGSTSWDDNLLVQCDGCPMAYHQHCRRQQDLADSFCASSEPFFCEGDVCRDNLKKKRVIVEFSRKRLPLMRTPKQQQAAAAAFEAACANNASRH</sequence>
<proteinExistence type="predicted"/>
<gene>
    <name evidence="2" type="ORF">DM01DRAFT_1382150</name>
</gene>
<keyword evidence="3" id="KW-1185">Reference proteome</keyword>
<evidence type="ECO:0000256" key="1">
    <source>
        <dbReference type="SAM" id="MobiDB-lite"/>
    </source>
</evidence>
<dbReference type="Proteomes" id="UP000242146">
    <property type="component" value="Unassembled WGS sequence"/>
</dbReference>
<evidence type="ECO:0008006" key="4">
    <source>
        <dbReference type="Google" id="ProtNLM"/>
    </source>
</evidence>
<organism evidence="2 3">
    <name type="scientific">Hesseltinella vesiculosa</name>
    <dbReference type="NCBI Taxonomy" id="101127"/>
    <lineage>
        <taxon>Eukaryota</taxon>
        <taxon>Fungi</taxon>
        <taxon>Fungi incertae sedis</taxon>
        <taxon>Mucoromycota</taxon>
        <taxon>Mucoromycotina</taxon>
        <taxon>Mucoromycetes</taxon>
        <taxon>Mucorales</taxon>
        <taxon>Cunninghamellaceae</taxon>
        <taxon>Hesseltinella</taxon>
    </lineage>
</organism>
<reference evidence="2 3" key="1">
    <citation type="submission" date="2016-07" db="EMBL/GenBank/DDBJ databases">
        <title>Pervasive Adenine N6-methylation of Active Genes in Fungi.</title>
        <authorList>
            <consortium name="DOE Joint Genome Institute"/>
            <person name="Mondo S.J."/>
            <person name="Dannebaum R.O."/>
            <person name="Kuo R.C."/>
            <person name="Labutti K."/>
            <person name="Haridas S."/>
            <person name="Kuo A."/>
            <person name="Salamov A."/>
            <person name="Ahrendt S.R."/>
            <person name="Lipzen A."/>
            <person name="Sullivan W."/>
            <person name="Andreopoulos W.B."/>
            <person name="Clum A."/>
            <person name="Lindquist E."/>
            <person name="Daum C."/>
            <person name="Ramamoorthy G.K."/>
            <person name="Gryganskyi A."/>
            <person name="Culley D."/>
            <person name="Magnuson J.K."/>
            <person name="James T.Y."/>
            <person name="O'Malley M.A."/>
            <person name="Stajich J.E."/>
            <person name="Spatafora J.W."/>
            <person name="Visel A."/>
            <person name="Grigoriev I.V."/>
        </authorList>
    </citation>
    <scope>NUCLEOTIDE SEQUENCE [LARGE SCALE GENOMIC DNA]</scope>
    <source>
        <strain evidence="2 3">NRRL 3301</strain>
    </source>
</reference>
<dbReference type="InterPro" id="IPR011011">
    <property type="entry name" value="Znf_FYVE_PHD"/>
</dbReference>
<evidence type="ECO:0000313" key="2">
    <source>
        <dbReference type="EMBL" id="ORX57645.1"/>
    </source>
</evidence>
<dbReference type="STRING" id="101127.A0A1X2GNF0"/>
<dbReference type="EMBL" id="MCGT01000008">
    <property type="protein sequence ID" value="ORX57645.1"/>
    <property type="molecule type" value="Genomic_DNA"/>
</dbReference>
<dbReference type="AlphaFoldDB" id="A0A1X2GNF0"/>
<dbReference type="InterPro" id="IPR013083">
    <property type="entry name" value="Znf_RING/FYVE/PHD"/>
</dbReference>
<feature type="compositionally biased region" description="Low complexity" evidence="1">
    <location>
        <begin position="166"/>
        <end position="179"/>
    </location>
</feature>